<accession>A0AAV3PWS5</accession>
<feature type="region of interest" description="Disordered" evidence="1">
    <location>
        <begin position="66"/>
        <end position="95"/>
    </location>
</feature>
<keyword evidence="3" id="KW-1185">Reference proteome</keyword>
<proteinExistence type="predicted"/>
<sequence length="95" mass="10628">MTNAKATTFSYGSSSGNVYENVADESDSDEIREADVGGEDFVPREVAHDEAGLLVEIRWLSNRQERLAETQDREESSAEAQRYVVHSDSDLEDDE</sequence>
<evidence type="ECO:0000313" key="2">
    <source>
        <dbReference type="EMBL" id="GAA0156115.1"/>
    </source>
</evidence>
<reference evidence="2 3" key="1">
    <citation type="submission" date="2024-01" db="EMBL/GenBank/DDBJ databases">
        <title>The complete chloroplast genome sequence of Lithospermum erythrorhizon: insights into the phylogenetic relationship among Boraginaceae species and the maternal lineages of purple gromwells.</title>
        <authorList>
            <person name="Okada T."/>
            <person name="Watanabe K."/>
        </authorList>
    </citation>
    <scope>NUCLEOTIDE SEQUENCE [LARGE SCALE GENOMIC DNA]</scope>
</reference>
<organism evidence="2 3">
    <name type="scientific">Lithospermum erythrorhizon</name>
    <name type="common">Purple gromwell</name>
    <name type="synonym">Lithospermum officinale var. erythrorhizon</name>
    <dbReference type="NCBI Taxonomy" id="34254"/>
    <lineage>
        <taxon>Eukaryota</taxon>
        <taxon>Viridiplantae</taxon>
        <taxon>Streptophyta</taxon>
        <taxon>Embryophyta</taxon>
        <taxon>Tracheophyta</taxon>
        <taxon>Spermatophyta</taxon>
        <taxon>Magnoliopsida</taxon>
        <taxon>eudicotyledons</taxon>
        <taxon>Gunneridae</taxon>
        <taxon>Pentapetalae</taxon>
        <taxon>asterids</taxon>
        <taxon>lamiids</taxon>
        <taxon>Boraginales</taxon>
        <taxon>Boraginaceae</taxon>
        <taxon>Boraginoideae</taxon>
        <taxon>Lithospermeae</taxon>
        <taxon>Lithospermum</taxon>
    </lineage>
</organism>
<comment type="caution">
    <text evidence="2">The sequence shown here is derived from an EMBL/GenBank/DDBJ whole genome shotgun (WGS) entry which is preliminary data.</text>
</comment>
<protein>
    <submittedName>
        <fullName evidence="2">Uncharacterized protein</fullName>
    </submittedName>
</protein>
<gene>
    <name evidence="2" type="ORF">LIER_38217</name>
</gene>
<feature type="region of interest" description="Disordered" evidence="1">
    <location>
        <begin position="1"/>
        <end position="30"/>
    </location>
</feature>
<evidence type="ECO:0000313" key="3">
    <source>
        <dbReference type="Proteomes" id="UP001454036"/>
    </source>
</evidence>
<evidence type="ECO:0000256" key="1">
    <source>
        <dbReference type="SAM" id="MobiDB-lite"/>
    </source>
</evidence>
<name>A0AAV3PWS5_LITER</name>
<feature type="compositionally biased region" description="Polar residues" evidence="1">
    <location>
        <begin position="1"/>
        <end position="18"/>
    </location>
</feature>
<dbReference type="Proteomes" id="UP001454036">
    <property type="component" value="Unassembled WGS sequence"/>
</dbReference>
<dbReference type="AlphaFoldDB" id="A0AAV3PWS5"/>
<feature type="compositionally biased region" description="Basic and acidic residues" evidence="1">
    <location>
        <begin position="66"/>
        <end position="76"/>
    </location>
</feature>
<dbReference type="EMBL" id="BAABME010019117">
    <property type="protein sequence ID" value="GAA0156115.1"/>
    <property type="molecule type" value="Genomic_DNA"/>
</dbReference>